<evidence type="ECO:0000256" key="6">
    <source>
        <dbReference type="ARBA" id="ARBA00023014"/>
    </source>
</evidence>
<dbReference type="InterPro" id="IPR036249">
    <property type="entry name" value="Thioredoxin-like_sf"/>
</dbReference>
<comment type="catalytic activity">
    <reaction evidence="10">
        <text>a quinone + NADH + 5 H(+)(in) = a quinol + NAD(+) + 4 H(+)(out)</text>
        <dbReference type="Rhea" id="RHEA:57888"/>
        <dbReference type="ChEBI" id="CHEBI:15378"/>
        <dbReference type="ChEBI" id="CHEBI:24646"/>
        <dbReference type="ChEBI" id="CHEBI:57540"/>
        <dbReference type="ChEBI" id="CHEBI:57945"/>
        <dbReference type="ChEBI" id="CHEBI:132124"/>
    </reaction>
</comment>
<dbReference type="FunFam" id="1.10.10.1590:FF:000001">
    <property type="entry name" value="NADH-quinone oxidoreductase subunit E"/>
    <property type="match status" value="1"/>
</dbReference>
<keyword evidence="3 11" id="KW-0001">2Fe-2S</keyword>
<evidence type="ECO:0000256" key="1">
    <source>
        <dbReference type="ARBA" id="ARBA00010643"/>
    </source>
</evidence>
<dbReference type="Proteomes" id="UP000076131">
    <property type="component" value="Unassembled WGS sequence"/>
</dbReference>
<accession>A0A154QH73</accession>
<proteinExistence type="inferred from homology"/>
<feature type="binding site" evidence="11">
    <location>
        <position position="100"/>
    </location>
    <ligand>
        <name>[2Fe-2S] cluster</name>
        <dbReference type="ChEBI" id="CHEBI:190135"/>
    </ligand>
</feature>
<dbReference type="AlphaFoldDB" id="A0A154QH73"/>
<dbReference type="NCBIfam" id="TIGR01958">
    <property type="entry name" value="nuoE_fam"/>
    <property type="match status" value="1"/>
</dbReference>
<keyword evidence="6 11" id="KW-0411">Iron-sulfur</keyword>
<dbReference type="RefSeq" id="WP_008435610.1">
    <property type="nucleotide sequence ID" value="NZ_LVJS01000043.1"/>
</dbReference>
<comment type="cofactor">
    <cofactor evidence="11">
        <name>[2Fe-2S] cluster</name>
        <dbReference type="ChEBI" id="CHEBI:190135"/>
    </cofactor>
    <text evidence="11">Binds 1 [2Fe-2S] cluster.</text>
</comment>
<reference evidence="12 13" key="1">
    <citation type="journal article" date="2016" name="MBio">
        <title>Lateral Gene Transfer in a Heavy Metal-Contaminated-Groundwater Microbial Community.</title>
        <authorList>
            <person name="Hemme C.L."/>
            <person name="Green S.J."/>
            <person name="Rishishwar L."/>
            <person name="Prakash O."/>
            <person name="Pettenato A."/>
            <person name="Chakraborty R."/>
            <person name="Deutschbauer A.M."/>
            <person name="Van Nostrand J.D."/>
            <person name="Wu L."/>
            <person name="He Z."/>
            <person name="Jordan I.K."/>
            <person name="Hazen T.C."/>
            <person name="Arkin A.P."/>
            <person name="Kostka J.E."/>
            <person name="Zhou J."/>
        </authorList>
    </citation>
    <scope>NUCLEOTIDE SEQUENCE [LARGE SCALE GENOMIC DNA]</scope>
    <source>
        <strain evidence="12 13">FW104-T7</strain>
    </source>
</reference>
<feature type="binding site" evidence="11">
    <location>
        <position position="105"/>
    </location>
    <ligand>
        <name>[2Fe-2S] cluster</name>
        <dbReference type="ChEBI" id="CHEBI:190135"/>
    </ligand>
</feature>
<name>A0A154QH73_9GAMM</name>
<dbReference type="InterPro" id="IPR042128">
    <property type="entry name" value="NuoE_dom"/>
</dbReference>
<evidence type="ECO:0000256" key="10">
    <source>
        <dbReference type="ARBA" id="ARBA00047712"/>
    </source>
</evidence>
<evidence type="ECO:0000256" key="3">
    <source>
        <dbReference type="ARBA" id="ARBA00022714"/>
    </source>
</evidence>
<feature type="binding site" evidence="11">
    <location>
        <position position="142"/>
    </location>
    <ligand>
        <name>[2Fe-2S] cluster</name>
        <dbReference type="ChEBI" id="CHEBI:190135"/>
    </ligand>
</feature>
<protein>
    <recommendedName>
        <fullName evidence="2">NADH-quinone oxidoreductase subunit E</fullName>
    </recommendedName>
    <alternativeName>
        <fullName evidence="7">NADH dehydrogenase I subunit E</fullName>
    </alternativeName>
    <alternativeName>
        <fullName evidence="8">NDH-1 subunit E</fullName>
    </alternativeName>
</protein>
<evidence type="ECO:0000256" key="11">
    <source>
        <dbReference type="PIRSR" id="PIRSR000216-1"/>
    </source>
</evidence>
<dbReference type="SUPFAM" id="SSF52833">
    <property type="entry name" value="Thioredoxin-like"/>
    <property type="match status" value="1"/>
</dbReference>
<keyword evidence="4 11" id="KW-0479">Metal-binding</keyword>
<organism evidence="12 13">
    <name type="scientific">Rhodanobacter thiooxydans</name>
    <dbReference type="NCBI Taxonomy" id="416169"/>
    <lineage>
        <taxon>Bacteria</taxon>
        <taxon>Pseudomonadati</taxon>
        <taxon>Pseudomonadota</taxon>
        <taxon>Gammaproteobacteria</taxon>
        <taxon>Lysobacterales</taxon>
        <taxon>Rhodanobacteraceae</taxon>
        <taxon>Rhodanobacter</taxon>
    </lineage>
</organism>
<dbReference type="NCBIfam" id="NF005725">
    <property type="entry name" value="PRK07539.1-5"/>
    <property type="match status" value="1"/>
</dbReference>
<evidence type="ECO:0000313" key="12">
    <source>
        <dbReference type="EMBL" id="KZC23526.1"/>
    </source>
</evidence>
<dbReference type="GO" id="GO:0003954">
    <property type="term" value="F:NADH dehydrogenase activity"/>
    <property type="evidence" value="ECO:0007669"/>
    <property type="project" value="TreeGrafter"/>
</dbReference>
<keyword evidence="13" id="KW-1185">Reference proteome</keyword>
<dbReference type="PANTHER" id="PTHR10371">
    <property type="entry name" value="NADH DEHYDROGENASE UBIQUINONE FLAVOPROTEIN 2, MITOCHONDRIAL"/>
    <property type="match status" value="1"/>
</dbReference>
<evidence type="ECO:0000256" key="8">
    <source>
        <dbReference type="ARBA" id="ARBA00032788"/>
    </source>
</evidence>
<dbReference type="EMBL" id="LVJS01000043">
    <property type="protein sequence ID" value="KZC23526.1"/>
    <property type="molecule type" value="Genomic_DNA"/>
</dbReference>
<gene>
    <name evidence="12" type="ORF">RHOFW104T7_13055</name>
</gene>
<dbReference type="GO" id="GO:0046872">
    <property type="term" value="F:metal ion binding"/>
    <property type="evidence" value="ECO:0007669"/>
    <property type="project" value="UniProtKB-KW"/>
</dbReference>
<evidence type="ECO:0000256" key="2">
    <source>
        <dbReference type="ARBA" id="ARBA00019898"/>
    </source>
</evidence>
<comment type="cofactor">
    <cofactor evidence="9">
        <name>[2Fe-2S] cluster</name>
        <dbReference type="ChEBI" id="CHEBI:190135"/>
    </cofactor>
</comment>
<dbReference type="InterPro" id="IPR002023">
    <property type="entry name" value="NuoE-like"/>
</dbReference>
<comment type="caution">
    <text evidence="12">The sequence shown here is derived from an EMBL/GenBank/DDBJ whole genome shotgun (WGS) entry which is preliminary data.</text>
</comment>
<dbReference type="Pfam" id="PF01257">
    <property type="entry name" value="2Fe-2S_thioredx"/>
    <property type="match status" value="1"/>
</dbReference>
<dbReference type="CDD" id="cd03064">
    <property type="entry name" value="TRX_Fd_NuoE"/>
    <property type="match status" value="1"/>
</dbReference>
<dbReference type="Gene3D" id="1.10.10.1590">
    <property type="entry name" value="NADH-quinone oxidoreductase subunit E"/>
    <property type="match status" value="1"/>
</dbReference>
<dbReference type="GO" id="GO:0051537">
    <property type="term" value="F:2 iron, 2 sulfur cluster binding"/>
    <property type="evidence" value="ECO:0007669"/>
    <property type="project" value="UniProtKB-KW"/>
</dbReference>
<evidence type="ECO:0000256" key="4">
    <source>
        <dbReference type="ARBA" id="ARBA00022723"/>
    </source>
</evidence>
<comment type="similarity">
    <text evidence="1">Belongs to the complex I 24 kDa subunit family.</text>
</comment>
<evidence type="ECO:0000256" key="7">
    <source>
        <dbReference type="ARBA" id="ARBA00031580"/>
    </source>
</evidence>
<keyword evidence="5 11" id="KW-0408">Iron</keyword>
<dbReference type="Gene3D" id="3.40.30.10">
    <property type="entry name" value="Glutaredoxin"/>
    <property type="match status" value="1"/>
</dbReference>
<feature type="binding site" evidence="11">
    <location>
        <position position="146"/>
    </location>
    <ligand>
        <name>[2Fe-2S] cluster</name>
        <dbReference type="ChEBI" id="CHEBI:190135"/>
    </ligand>
</feature>
<dbReference type="InterPro" id="IPR041921">
    <property type="entry name" value="NuoE_N"/>
</dbReference>
<evidence type="ECO:0000256" key="5">
    <source>
        <dbReference type="ARBA" id="ARBA00023004"/>
    </source>
</evidence>
<evidence type="ECO:0000256" key="9">
    <source>
        <dbReference type="ARBA" id="ARBA00034078"/>
    </source>
</evidence>
<dbReference type="eggNOG" id="COG1905">
    <property type="taxonomic scope" value="Bacteria"/>
</dbReference>
<evidence type="ECO:0000313" key="13">
    <source>
        <dbReference type="Proteomes" id="UP000076131"/>
    </source>
</evidence>
<sequence length="189" mass="21275">MKATGHYEQVRNVDPLVVLTEHTRQHIDHWVAKFPPDRKRSALIQALFGAQEQNKGFLTDELIAAVAKYLDLPAIWAYEVASFYSMLETKPVARNNVAICTNISCWLNGADSLVHHCEKKLGIKLGESTPDGRVYLKKEEECIAACVYAPAMTVNGHYHERLTIEKLDEILDGLSMDGPDHAHDAERKH</sequence>
<dbReference type="PANTHER" id="PTHR10371:SF3">
    <property type="entry name" value="NADH DEHYDROGENASE [UBIQUINONE] FLAVOPROTEIN 2, MITOCHONDRIAL"/>
    <property type="match status" value="1"/>
</dbReference>
<dbReference type="PIRSF" id="PIRSF000216">
    <property type="entry name" value="NADH_DH_24kDa"/>
    <property type="match status" value="1"/>
</dbReference>
<dbReference type="STRING" id="416169.RHOFW104T7_13055"/>